<accession>H0G079</accession>
<dbReference type="PATRIC" id="fig|1107881.3.peg.2906"/>
<dbReference type="EMBL" id="AGVV01000024">
    <property type="protein sequence ID" value="EHK77335.1"/>
    <property type="molecule type" value="Genomic_DNA"/>
</dbReference>
<gene>
    <name evidence="1" type="ORF">SM0020_14317</name>
</gene>
<dbReference type="AlphaFoldDB" id="H0G079"/>
<evidence type="ECO:0000313" key="2">
    <source>
        <dbReference type="Proteomes" id="UP000004038"/>
    </source>
</evidence>
<proteinExistence type="predicted"/>
<evidence type="ECO:0000313" key="1">
    <source>
        <dbReference type="EMBL" id="EHK77335.1"/>
    </source>
</evidence>
<protein>
    <submittedName>
        <fullName evidence="1">Uncharacterized protein</fullName>
    </submittedName>
</protein>
<dbReference type="Proteomes" id="UP000004038">
    <property type="component" value="Unassembled WGS sequence"/>
</dbReference>
<organism evidence="1 2">
    <name type="scientific">Sinorhizobium meliloti CCNWSX0020</name>
    <dbReference type="NCBI Taxonomy" id="1107881"/>
    <lineage>
        <taxon>Bacteria</taxon>
        <taxon>Pseudomonadati</taxon>
        <taxon>Pseudomonadota</taxon>
        <taxon>Alphaproteobacteria</taxon>
        <taxon>Hyphomicrobiales</taxon>
        <taxon>Rhizobiaceae</taxon>
        <taxon>Sinorhizobium/Ensifer group</taxon>
        <taxon>Sinorhizobium</taxon>
    </lineage>
</organism>
<reference evidence="1 2" key="1">
    <citation type="journal article" date="2012" name="J. Bacteriol.">
        <title>Draft Genome Sequence of Sinorhizobium meliloti CCNWSX0020, a Nitrogen-Fixing Symbiont with Copper Tolerance Capability Isolated from Lead-Zinc Mine Tailings.</title>
        <authorList>
            <person name="Li Z."/>
            <person name="Ma Z."/>
            <person name="Hao X."/>
            <person name="Wei G."/>
        </authorList>
    </citation>
    <scope>NUCLEOTIDE SEQUENCE [LARGE SCALE GENOMIC DNA]</scope>
    <source>
        <strain evidence="1 2">CCNWSX0020</strain>
    </source>
</reference>
<sequence>MMRRFCQGRGGAGGKSAAPVAQLARFDHSRKRYGANLDTSGHKLLLFPRVSHG</sequence>
<name>H0G079_RHIML</name>